<name>A0A9N8PD05_9PEZI</name>
<proteinExistence type="predicted"/>
<dbReference type="SUPFAM" id="SSF54695">
    <property type="entry name" value="POZ domain"/>
    <property type="match status" value="1"/>
</dbReference>
<dbReference type="PROSITE" id="PS50097">
    <property type="entry name" value="BTB"/>
    <property type="match status" value="1"/>
</dbReference>
<dbReference type="OrthoDB" id="45365at2759"/>
<dbReference type="InterPro" id="IPR011333">
    <property type="entry name" value="SKP1/BTB/POZ_sf"/>
</dbReference>
<evidence type="ECO:0000313" key="3">
    <source>
        <dbReference type="Proteomes" id="UP000714618"/>
    </source>
</evidence>
<reference evidence="2" key="1">
    <citation type="submission" date="2020-06" db="EMBL/GenBank/DDBJ databases">
        <authorList>
            <person name="Onetto C."/>
        </authorList>
    </citation>
    <scope>NUCLEOTIDE SEQUENCE</scope>
</reference>
<comment type="caution">
    <text evidence="2">The sequence shown here is derived from an EMBL/GenBank/DDBJ whole genome shotgun (WGS) entry which is preliminary data.</text>
</comment>
<dbReference type="SMART" id="SM00225">
    <property type="entry name" value="BTB"/>
    <property type="match status" value="1"/>
</dbReference>
<sequence length="291" mass="32680">MLPYDSHFAISSTALFNLDSDTHNLQLPRLEAPTVHYHTPVTPSKMFTLQAQPSSGLLVRYPYISASYNDKTTSDVTLCFGDNEKLHAHKVLLQGASGVFNRAFNSLLPVATKTEYKILEHPSAVVYAMVKYIYGSPLEAPPGMVAVEDQIDYLFNIFAIANEYEIPSLGEAATQRIFQIIKSCYIDASSHRLVPCDQVLQGRKQFGSIVAKTAHLYMNYEIADKCLMDGVIEACFELTPGFVWLEDNIHLSEIIEALDPFSGRLLRQGVFRMRRNPAVTRPFSQPWFGHV</sequence>
<feature type="domain" description="BTB" evidence="1">
    <location>
        <begin position="74"/>
        <end position="142"/>
    </location>
</feature>
<protein>
    <recommendedName>
        <fullName evidence="1">BTB domain-containing protein</fullName>
    </recommendedName>
</protein>
<gene>
    <name evidence="2" type="ORF">AWRI4233_LOCUS2594</name>
</gene>
<keyword evidence="3" id="KW-1185">Reference proteome</keyword>
<dbReference type="Proteomes" id="UP000714618">
    <property type="component" value="Unassembled WGS sequence"/>
</dbReference>
<evidence type="ECO:0000259" key="1">
    <source>
        <dbReference type="PROSITE" id="PS50097"/>
    </source>
</evidence>
<evidence type="ECO:0000313" key="2">
    <source>
        <dbReference type="EMBL" id="CAD0090238.1"/>
    </source>
</evidence>
<dbReference type="Gene3D" id="3.30.710.10">
    <property type="entry name" value="Potassium Channel Kv1.1, Chain A"/>
    <property type="match status" value="1"/>
</dbReference>
<dbReference type="Pfam" id="PF00651">
    <property type="entry name" value="BTB"/>
    <property type="match status" value="1"/>
</dbReference>
<dbReference type="CDD" id="cd18186">
    <property type="entry name" value="BTB_POZ_ZBTB_KLHL-like"/>
    <property type="match status" value="1"/>
</dbReference>
<dbReference type="EMBL" id="CAIJEO010000004">
    <property type="protein sequence ID" value="CAD0090238.1"/>
    <property type="molecule type" value="Genomic_DNA"/>
</dbReference>
<dbReference type="InterPro" id="IPR000210">
    <property type="entry name" value="BTB/POZ_dom"/>
</dbReference>
<organism evidence="2 3">
    <name type="scientific">Aureobasidium mustum</name>
    <dbReference type="NCBI Taxonomy" id="2773714"/>
    <lineage>
        <taxon>Eukaryota</taxon>
        <taxon>Fungi</taxon>
        <taxon>Dikarya</taxon>
        <taxon>Ascomycota</taxon>
        <taxon>Pezizomycotina</taxon>
        <taxon>Dothideomycetes</taxon>
        <taxon>Dothideomycetidae</taxon>
        <taxon>Dothideales</taxon>
        <taxon>Saccotheciaceae</taxon>
        <taxon>Aureobasidium</taxon>
    </lineage>
</organism>
<dbReference type="AlphaFoldDB" id="A0A9N8PD05"/>
<accession>A0A9N8PD05</accession>